<evidence type="ECO:0000256" key="1">
    <source>
        <dbReference type="ARBA" id="ARBA00004141"/>
    </source>
</evidence>
<evidence type="ECO:0000256" key="8">
    <source>
        <dbReference type="ARBA" id="ARBA00023315"/>
    </source>
</evidence>
<dbReference type="EC" id="2.3.1.225" evidence="11"/>
<dbReference type="InterPro" id="IPR039859">
    <property type="entry name" value="PFA4/ZDH16/20/ERF2-like"/>
</dbReference>
<dbReference type="PANTHER" id="PTHR22883">
    <property type="entry name" value="ZINC FINGER DHHC DOMAIN CONTAINING PROTEIN"/>
    <property type="match status" value="1"/>
</dbReference>
<proteinExistence type="inferred from homology"/>
<comment type="similarity">
    <text evidence="9">Belongs to the DHHC palmitoyltransferase family. PFA5 subfamily.</text>
</comment>
<sequence length="432" mass="48629">MPPQQSCCAVIEESAAKSRARAEARTEPQPWLVIKLMVPITFGIMVYTAYVYIGRLCVPAIHGHYQSLSRGGGIALLTVFCPLYLWMLWAYYMTCITPPGFARDHVSKTSQPEPYLPTNGELGAGLLSNPARSSIARRDSIGGPSYEDLAVQSALQSSNPDNRPPEAPYDVRSGLPLPATALSDKDRIDDLRVKMAMMNVTRRPPITPVLLPEYRYCSKDEIIKPYRAHHCRICGTCVLKFDHHCPWIGQCVGARNHKFFINFNQATAMFTAYVFATLLAYTVKESDSDIDAQRIVIIALAALFCLFTSSLFASHVRLLCLSETTVESMRDQSMKEKEDHLISGALGFCNFPAKIRLKQAWNKEWGRIGKEGNIWWMGSARAGWEDTMGTSWIGWILPVGRGLSDGLNYTPNPRFDSEGRWRRRKEWPVELR</sequence>
<evidence type="ECO:0000256" key="10">
    <source>
        <dbReference type="ARBA" id="ARBA00048048"/>
    </source>
</evidence>
<keyword evidence="2 11" id="KW-0808">Transferase</keyword>
<evidence type="ECO:0000256" key="9">
    <source>
        <dbReference type="ARBA" id="ARBA00038298"/>
    </source>
</evidence>
<feature type="transmembrane region" description="Helical" evidence="11">
    <location>
        <begin position="295"/>
        <end position="313"/>
    </location>
</feature>
<feature type="region of interest" description="Disordered" evidence="12">
    <location>
        <begin position="153"/>
        <end position="180"/>
    </location>
</feature>
<evidence type="ECO:0000256" key="11">
    <source>
        <dbReference type="RuleBase" id="RU079119"/>
    </source>
</evidence>
<evidence type="ECO:0000313" key="14">
    <source>
        <dbReference type="EMBL" id="KIY68821.1"/>
    </source>
</evidence>
<dbReference type="GO" id="GO:0019706">
    <property type="term" value="F:protein-cysteine S-palmitoyltransferase activity"/>
    <property type="evidence" value="ECO:0007669"/>
    <property type="project" value="UniProtKB-EC"/>
</dbReference>
<dbReference type="InterPro" id="IPR001594">
    <property type="entry name" value="Palmitoyltrfase_DHHC"/>
</dbReference>
<comment type="domain">
    <text evidence="11">The DHHC domain is required for palmitoyltransferase activity.</text>
</comment>
<feature type="domain" description="Palmitoyltransferase DHHC" evidence="13">
    <location>
        <begin position="213"/>
        <end position="331"/>
    </location>
</feature>
<reference evidence="14 15" key="1">
    <citation type="journal article" date="2015" name="Fungal Genet. Biol.">
        <title>Evolution of novel wood decay mechanisms in Agaricales revealed by the genome sequences of Fistulina hepatica and Cylindrobasidium torrendii.</title>
        <authorList>
            <person name="Floudas D."/>
            <person name="Held B.W."/>
            <person name="Riley R."/>
            <person name="Nagy L.G."/>
            <person name="Koehler G."/>
            <person name="Ransdell A.S."/>
            <person name="Younus H."/>
            <person name="Chow J."/>
            <person name="Chiniquy J."/>
            <person name="Lipzen A."/>
            <person name="Tritt A."/>
            <person name="Sun H."/>
            <person name="Haridas S."/>
            <person name="LaButti K."/>
            <person name="Ohm R.A."/>
            <person name="Kues U."/>
            <person name="Blanchette R.A."/>
            <person name="Grigoriev I.V."/>
            <person name="Minto R.E."/>
            <person name="Hibbett D.S."/>
        </authorList>
    </citation>
    <scope>NUCLEOTIDE SEQUENCE [LARGE SCALE GENOMIC DNA]</scope>
    <source>
        <strain evidence="14 15">FP15055 ss-10</strain>
    </source>
</reference>
<keyword evidence="6" id="KW-0564">Palmitate</keyword>
<dbReference type="GO" id="GO:0016020">
    <property type="term" value="C:membrane"/>
    <property type="evidence" value="ECO:0007669"/>
    <property type="project" value="UniProtKB-SubCell"/>
</dbReference>
<comment type="subcellular location">
    <subcellularLocation>
        <location evidence="1">Membrane</location>
        <topology evidence="1">Multi-pass membrane protein</topology>
    </subcellularLocation>
</comment>
<dbReference type="GO" id="GO:0005794">
    <property type="term" value="C:Golgi apparatus"/>
    <property type="evidence" value="ECO:0007669"/>
    <property type="project" value="TreeGrafter"/>
</dbReference>
<evidence type="ECO:0000313" key="15">
    <source>
        <dbReference type="Proteomes" id="UP000054007"/>
    </source>
</evidence>
<feature type="transmembrane region" description="Helical" evidence="11">
    <location>
        <begin position="266"/>
        <end position="283"/>
    </location>
</feature>
<dbReference type="STRING" id="1314674.A0A0D7BGP3"/>
<evidence type="ECO:0000256" key="5">
    <source>
        <dbReference type="ARBA" id="ARBA00023136"/>
    </source>
</evidence>
<evidence type="ECO:0000256" key="2">
    <source>
        <dbReference type="ARBA" id="ARBA00022679"/>
    </source>
</evidence>
<evidence type="ECO:0000256" key="3">
    <source>
        <dbReference type="ARBA" id="ARBA00022692"/>
    </source>
</evidence>
<accession>A0A0D7BGP3</accession>
<feature type="transmembrane region" description="Helical" evidence="11">
    <location>
        <begin position="74"/>
        <end position="92"/>
    </location>
</feature>
<evidence type="ECO:0000256" key="6">
    <source>
        <dbReference type="ARBA" id="ARBA00023139"/>
    </source>
</evidence>
<evidence type="ECO:0000256" key="12">
    <source>
        <dbReference type="SAM" id="MobiDB-lite"/>
    </source>
</evidence>
<evidence type="ECO:0000256" key="4">
    <source>
        <dbReference type="ARBA" id="ARBA00022989"/>
    </source>
</evidence>
<keyword evidence="8 11" id="KW-0012">Acyltransferase</keyword>
<feature type="transmembrane region" description="Helical" evidence="11">
    <location>
        <begin position="31"/>
        <end position="53"/>
    </location>
</feature>
<dbReference type="AlphaFoldDB" id="A0A0D7BGP3"/>
<dbReference type="EMBL" id="KN880495">
    <property type="protein sequence ID" value="KIY68821.1"/>
    <property type="molecule type" value="Genomic_DNA"/>
</dbReference>
<keyword evidence="3 11" id="KW-0812">Transmembrane</keyword>
<evidence type="ECO:0000256" key="7">
    <source>
        <dbReference type="ARBA" id="ARBA00023288"/>
    </source>
</evidence>
<keyword evidence="15" id="KW-1185">Reference proteome</keyword>
<keyword evidence="4 11" id="KW-1133">Transmembrane helix</keyword>
<protein>
    <recommendedName>
        <fullName evidence="11">Palmitoyltransferase</fullName>
        <ecNumber evidence="11">2.3.1.225</ecNumber>
    </recommendedName>
</protein>
<keyword evidence="5 11" id="KW-0472">Membrane</keyword>
<dbReference type="OrthoDB" id="1436450at2759"/>
<comment type="catalytic activity">
    <reaction evidence="10 11">
        <text>L-cysteinyl-[protein] + hexadecanoyl-CoA = S-hexadecanoyl-L-cysteinyl-[protein] + CoA</text>
        <dbReference type="Rhea" id="RHEA:36683"/>
        <dbReference type="Rhea" id="RHEA-COMP:10131"/>
        <dbReference type="Rhea" id="RHEA-COMP:11032"/>
        <dbReference type="ChEBI" id="CHEBI:29950"/>
        <dbReference type="ChEBI" id="CHEBI:57287"/>
        <dbReference type="ChEBI" id="CHEBI:57379"/>
        <dbReference type="ChEBI" id="CHEBI:74151"/>
        <dbReference type="EC" id="2.3.1.225"/>
    </reaction>
</comment>
<keyword evidence="7" id="KW-0449">Lipoprotein</keyword>
<evidence type="ECO:0000259" key="13">
    <source>
        <dbReference type="Pfam" id="PF01529"/>
    </source>
</evidence>
<dbReference type="Pfam" id="PF01529">
    <property type="entry name" value="DHHC"/>
    <property type="match status" value="1"/>
</dbReference>
<dbReference type="PANTHER" id="PTHR22883:SF23">
    <property type="entry name" value="PALMITOYLTRANSFERASE ZDHHC6"/>
    <property type="match status" value="1"/>
</dbReference>
<dbReference type="GO" id="GO:0006612">
    <property type="term" value="P:protein targeting to membrane"/>
    <property type="evidence" value="ECO:0007669"/>
    <property type="project" value="TreeGrafter"/>
</dbReference>
<organism evidence="14 15">
    <name type="scientific">Cylindrobasidium torrendii FP15055 ss-10</name>
    <dbReference type="NCBI Taxonomy" id="1314674"/>
    <lineage>
        <taxon>Eukaryota</taxon>
        <taxon>Fungi</taxon>
        <taxon>Dikarya</taxon>
        <taxon>Basidiomycota</taxon>
        <taxon>Agaricomycotina</taxon>
        <taxon>Agaricomycetes</taxon>
        <taxon>Agaricomycetidae</taxon>
        <taxon>Agaricales</taxon>
        <taxon>Marasmiineae</taxon>
        <taxon>Physalacriaceae</taxon>
        <taxon>Cylindrobasidium</taxon>
    </lineage>
</organism>
<dbReference type="GO" id="GO:0005783">
    <property type="term" value="C:endoplasmic reticulum"/>
    <property type="evidence" value="ECO:0007669"/>
    <property type="project" value="TreeGrafter"/>
</dbReference>
<dbReference type="PROSITE" id="PS50216">
    <property type="entry name" value="DHHC"/>
    <property type="match status" value="1"/>
</dbReference>
<gene>
    <name evidence="14" type="ORF">CYLTODRAFT_436436</name>
</gene>
<name>A0A0D7BGP3_9AGAR</name>
<dbReference type="Proteomes" id="UP000054007">
    <property type="component" value="Unassembled WGS sequence"/>
</dbReference>